<sequence>MEMPRIKNPPKAGQFRVSPNRPKLPPELEKQRIKMLKDNIEIVRNKTDTKPVQIRGDCWEKLFKKPDLFYTNDDYTYVRSDFPMHGKEIISRCDGGGGIYRCPLPRARTMAQLVGMIADCMKPQGPELFDHCYHVNGPANCDRCASLPINSRENILVSLSLEFAVTGEGMLHLVSAGKRTTVYKYSFAGTVEFGYNTLISMCAKPLFGQAMLSQVLPEMKIFEKDLTPDQPYYNLDFVANYVIGIEAEQMIEECKRLHTADLARAQAQSSFISDVRSVPKVNVRLSDSEKLALKSYLGFAVMSNNKEMSTSDHKFLQVSRELIRRSLRGFFPEQTDVASVLHVGCTIYEVRQWKPNVGHDFLLGLYEDRDVGRIFDALVSEVGKIVGIKKARGMAPREVVNRTINYQGMNDLLRFLNAAYSRDRVFTSFPNRTYGTLMFEDSLYDMSDEQFLKYFRDSGATTGFATIFIPDQFLVNEAITSEIYTLNEYYDSELITKDWLTVIWPQICLLTPYLPWDTILETVHSVFHWLGTKGMHLVLNWLKQLPNSKFPVEEISGVAFDAVKFKSIIEVISDALRNYIRKHYLKVRLIWKGGFDVGYNHKWNSWRRWITTRRISAEDGFCIDWTVHERIGEMYLLRFYRSSGSSDITYSMQLPADKTTVMVADVQSAWSPVTKTLGDMEYFPVLAKNWYQLYNWAMAEPADSLDFSVMLTTLNRIRGGLSLNSNVLVEAMRIQDTEAVKVALACLLEVLRIKGVIGDINNVKENLIAYKTNIEMLLRSLATTAATICTAGLIVPAAFLLKWMFDANPAYVFVKETTPPNIVTVRAKRGTMSPRTILESSIASHVFEVKSETFDTACSMCKYQNAGLFSSGDVNEGQQFVCHTKKKKPVQLIEVSSSEMVDIVAFLTSAQEHHLSSEPITKAIKATKRILESNPNGISREVEVDFITGGPGTGKSVVIRELAAMYEDSGLLVHVVVPFDALRQEYYNAKMLRAPDRTFTATTPFHALAAGASDVLIVDEATAVSWQLIYALLIKHGPKHLILVGDKSQTKLNAAQGEGLDILSYNLNWETIPTHEMIWNYRLDAWRVKFLNKTYGYSMRTRRLDDIPPTVMTIEQYKEAVANTSLVIGRELVFSHSSSEGTFGYVSNAAKISNIENHSVRTAQGMTYDNVAVSYSLADTNVASAHGMLCVAISRARYKTVFVVHTASDEHITLLKQKLCIDTEEKIAEISAMDYPNVESNFVVAETRNPRLDPLIDEKIAEKEIEDETPKFVEMKYATETVVFPDNISFTSARDDLYEFYKTIFHTCVTDMLLDVFSHVEGSKDKVISELSKIYLDDVKMGRREKKWNEGSKEKLPKRDGKYLLPTTMILDIFKETPGAILLSEAGVVLAYGGESKSLFSFYQLRGSHVTPFDEHYRRIPVWCAGKLMTAESMLYMHNKKFLGEYPFVKKSGTYCFVLPQDALDELYEYEQQFSIKEHTVSKYAGYKLTRFKMPEMCREQLRIVQMHTPVMSSYKVADDQEEKELRVSKLRLGKDAYKLGRLLDPSGAYPGPCLNNVAPFLGPKHVRGIVLNWDGFIFNRTKANKLIRYRQQSYRAVAPGMANHYNNSPEETLIAAQRLANPETKPALTGEAKSFAKKVAEHAFKTHFEAAKTEDWCEYNTILSKAFSDIVARNYYNRSISEVKPFSRKILKFHNKDQIKPIKNDSLDLTKGGQGILQTPANVNLEFVAWMRIMNKMFFNAKQPHFHYDNLIPTEIFRRDLSRAIAKMPKSASIAIVDAKSFDSQQSQVTLEIERQFMGLLGAKMPILEKYYDVRGPMPFRAFGVFSGKTMGEKGSGFPDTLIGNTILQTCISTYVLKGIGPMCVAAKGDDHLRIQSGLSVDEAALKEVKLFTNMVLDITIGVGGEFCGDTITPIGAFPSINRAAIKTVAMRSKSYQDFAEKQQSLRDKIKEYQHCGLEETVAYASVAEQVSLNRTWASLAFINSMAHINENQWKAITRRFKKMKYYLPTAKGPTII</sequence>
<accession>A0A8E8FU80</accession>
<evidence type="ECO:0000256" key="1">
    <source>
        <dbReference type="ARBA" id="ARBA00022679"/>
    </source>
</evidence>
<dbReference type="InterPro" id="IPR007094">
    <property type="entry name" value="RNA-dir_pol_PSvirus"/>
</dbReference>
<dbReference type="Pfam" id="PF01660">
    <property type="entry name" value="Vmethyltransf"/>
    <property type="match status" value="1"/>
</dbReference>
<dbReference type="GO" id="GO:0003968">
    <property type="term" value="F:RNA-directed RNA polymerase activity"/>
    <property type="evidence" value="ECO:0007669"/>
    <property type="project" value="InterPro"/>
</dbReference>
<keyword evidence="1" id="KW-0808">Transferase</keyword>
<name>A0A8E8FU80_9VIRU</name>
<feature type="region of interest" description="Disordered" evidence="5">
    <location>
        <begin position="1"/>
        <end position="25"/>
    </location>
</feature>
<dbReference type="PROSITE" id="PS50507">
    <property type="entry name" value="RDRP_SSRNA_POS"/>
    <property type="match status" value="1"/>
</dbReference>
<keyword evidence="4" id="KW-0067">ATP-binding</keyword>
<dbReference type="InterPro" id="IPR002588">
    <property type="entry name" value="Alphavirus-like_MT_dom"/>
</dbReference>
<evidence type="ECO:0000256" key="2">
    <source>
        <dbReference type="ARBA" id="ARBA00022741"/>
    </source>
</evidence>
<dbReference type="InterPro" id="IPR027351">
    <property type="entry name" value="(+)RNA_virus_helicase_core_dom"/>
</dbReference>
<dbReference type="GO" id="GO:0039694">
    <property type="term" value="P:viral RNA genome replication"/>
    <property type="evidence" value="ECO:0007669"/>
    <property type="project" value="InterPro"/>
</dbReference>
<evidence type="ECO:0000256" key="4">
    <source>
        <dbReference type="ARBA" id="ARBA00022840"/>
    </source>
</evidence>
<keyword evidence="2" id="KW-0547">Nucleotide-binding</keyword>
<evidence type="ECO:0000256" key="3">
    <source>
        <dbReference type="ARBA" id="ARBA00022801"/>
    </source>
</evidence>
<evidence type="ECO:0000313" key="7">
    <source>
        <dbReference type="EMBL" id="QWC36503.1"/>
    </source>
</evidence>
<keyword evidence="3" id="KW-0378">Hydrolase</keyword>
<dbReference type="Pfam" id="PF00978">
    <property type="entry name" value="RdRP_2"/>
    <property type="match status" value="1"/>
</dbReference>
<dbReference type="GO" id="GO:0003723">
    <property type="term" value="F:RNA binding"/>
    <property type="evidence" value="ECO:0007669"/>
    <property type="project" value="InterPro"/>
</dbReference>
<protein>
    <submittedName>
        <fullName evidence="7">Polyprotein</fullName>
    </submittedName>
</protein>
<dbReference type="GO" id="GO:0006396">
    <property type="term" value="P:RNA processing"/>
    <property type="evidence" value="ECO:0007669"/>
    <property type="project" value="InterPro"/>
</dbReference>
<dbReference type="GO" id="GO:0008174">
    <property type="term" value="F:mRNA methyltransferase activity"/>
    <property type="evidence" value="ECO:0007669"/>
    <property type="project" value="InterPro"/>
</dbReference>
<dbReference type="GO" id="GO:0006351">
    <property type="term" value="P:DNA-templated transcription"/>
    <property type="evidence" value="ECO:0007669"/>
    <property type="project" value="InterPro"/>
</dbReference>
<reference evidence="7" key="1">
    <citation type="submission" date="2020-11" db="EMBL/GenBank/DDBJ databases">
        <authorList>
            <person name="Huang H.-J."/>
            <person name="Li J.-M."/>
        </authorList>
    </citation>
    <scope>NUCLEOTIDE SEQUENCE</scope>
    <source>
        <strain evidence="7">FY-Q</strain>
    </source>
</reference>
<proteinExistence type="predicted"/>
<dbReference type="EMBL" id="MW256696">
    <property type="protein sequence ID" value="QWC36503.1"/>
    <property type="molecule type" value="Genomic_RNA"/>
</dbReference>
<dbReference type="GO" id="GO:0016787">
    <property type="term" value="F:hydrolase activity"/>
    <property type="evidence" value="ECO:0007669"/>
    <property type="project" value="UniProtKB-KW"/>
</dbReference>
<dbReference type="Pfam" id="PF01443">
    <property type="entry name" value="Viral_helicase1"/>
    <property type="match status" value="1"/>
</dbReference>
<feature type="domain" description="RdRp catalytic" evidence="6">
    <location>
        <begin position="1773"/>
        <end position="1885"/>
    </location>
</feature>
<evidence type="ECO:0000259" key="6">
    <source>
        <dbReference type="PROSITE" id="PS50507"/>
    </source>
</evidence>
<reference evidence="7" key="2">
    <citation type="journal article" date="2021" name="NPJ Biofilms Microbiomes">
        <title>Diversity and infectivity of the RNA virome among different cryptic species of an agriculturally important insect vector: whitefly Bemisia tabaci.</title>
        <authorList>
            <person name="Huang H.J."/>
            <person name="Ye Z.X."/>
            <person name="Wang X."/>
            <person name="Yan X.T."/>
            <person name="Zhang Y."/>
            <person name="He Y.J."/>
            <person name="Qi Y.H."/>
            <person name="Zhang X.D."/>
            <person name="Zhuo J.C."/>
            <person name="Lu G."/>
            <person name="Lu J.B."/>
            <person name="Mao Q.Z."/>
            <person name="Sun Z.T."/>
            <person name="Yan F."/>
            <person name="Chen J.P."/>
            <person name="Zhang C.X."/>
            <person name="Li J.M."/>
        </authorList>
    </citation>
    <scope>NUCLEOTIDE SEQUENCE</scope>
    <source>
        <strain evidence="7">FY-Q</strain>
    </source>
</reference>
<dbReference type="GO" id="GO:0016556">
    <property type="term" value="P:mRNA modification"/>
    <property type="evidence" value="ECO:0007669"/>
    <property type="project" value="InterPro"/>
</dbReference>
<dbReference type="InterPro" id="IPR001788">
    <property type="entry name" value="RNA-dep_RNA_pol_alsuvir"/>
</dbReference>
<organism evidence="7">
    <name type="scientific">Bemisia tabaci beny-like virus 3</name>
    <dbReference type="NCBI Taxonomy" id="2840010"/>
    <lineage>
        <taxon>Viruses</taxon>
        <taxon>Riboviria</taxon>
        <taxon>Orthornavirae</taxon>
        <taxon>Kitrinoviricota</taxon>
        <taxon>Alsuviricetes</taxon>
        <taxon>Hepelivirales</taxon>
        <taxon>Benyviridae</taxon>
    </lineage>
</organism>
<dbReference type="GO" id="GO:0005524">
    <property type="term" value="F:ATP binding"/>
    <property type="evidence" value="ECO:0007669"/>
    <property type="project" value="UniProtKB-KW"/>
</dbReference>
<evidence type="ECO:0000256" key="5">
    <source>
        <dbReference type="SAM" id="MobiDB-lite"/>
    </source>
</evidence>